<dbReference type="GO" id="GO:0016301">
    <property type="term" value="F:kinase activity"/>
    <property type="evidence" value="ECO:0007669"/>
    <property type="project" value="UniProtKB-KW"/>
</dbReference>
<evidence type="ECO:0000256" key="1">
    <source>
        <dbReference type="ARBA" id="ARBA00006284"/>
    </source>
</evidence>
<dbReference type="PANTHER" id="PTHR21599">
    <property type="entry name" value="GLYCERATE KINASE"/>
    <property type="match status" value="1"/>
</dbReference>
<proteinExistence type="inferred from homology"/>
<organism evidence="5 6">
    <name type="scientific">Microbacterium binotii</name>
    <dbReference type="NCBI Taxonomy" id="462710"/>
    <lineage>
        <taxon>Bacteria</taxon>
        <taxon>Bacillati</taxon>
        <taxon>Actinomycetota</taxon>
        <taxon>Actinomycetes</taxon>
        <taxon>Micrococcales</taxon>
        <taxon>Microbacteriaceae</taxon>
        <taxon>Microbacterium</taxon>
    </lineage>
</organism>
<dbReference type="Gene3D" id="3.90.1510.10">
    <property type="entry name" value="Glycerate kinase, domain 2"/>
    <property type="match status" value="1"/>
</dbReference>
<dbReference type="InterPro" id="IPR036129">
    <property type="entry name" value="Glycerate_kinase_sf"/>
</dbReference>
<gene>
    <name evidence="5" type="ORF">GCM10009862_09280</name>
</gene>
<sequence>MPRGGCDDRRVPAPASPARSRIVFAPDSFKGSIDATSAAGALAEGWRSVRPDDDLLLRPMADGGEGTLDAFAAAIPDAQRMPVAVTGPTGRPIGSSWLMLPGDRPRTAVVELACTSGIELVGADETVDPLATHTLGFGEAIRAALAAGATRLLLGIGGSVSSDGGAGVLTALGAVVRDDHGRQVTPGAAGLARAASFDATQLIPPPADGVLVLSDVRAPLLGRDGAAHVFGPQKGADPGQVEEIEAALTRWARIVGVASEVPGAGAAGGCGFGLLVWGAQLASGAEAVAETIGLDGALAGAERVITGEGSYDSQSLLGKAPGVVRAYAEARGVPVSVVAGRFGMPAGVDDLSLVEMAGSPAAALSNPRRWLREAGARLARTHSGRDSV</sequence>
<keyword evidence="6" id="KW-1185">Reference proteome</keyword>
<evidence type="ECO:0000256" key="2">
    <source>
        <dbReference type="ARBA" id="ARBA00022679"/>
    </source>
</evidence>
<keyword evidence="2 4" id="KW-0808">Transferase</keyword>
<evidence type="ECO:0000313" key="6">
    <source>
        <dbReference type="Proteomes" id="UP001500274"/>
    </source>
</evidence>
<comment type="caution">
    <text evidence="5">The sequence shown here is derived from an EMBL/GenBank/DDBJ whole genome shotgun (WGS) entry which is preliminary data.</text>
</comment>
<evidence type="ECO:0000313" key="5">
    <source>
        <dbReference type="EMBL" id="GAA2572507.1"/>
    </source>
</evidence>
<keyword evidence="3 4" id="KW-0418">Kinase</keyword>
<evidence type="ECO:0000256" key="3">
    <source>
        <dbReference type="ARBA" id="ARBA00022777"/>
    </source>
</evidence>
<dbReference type="InterPro" id="IPR018193">
    <property type="entry name" value="Glyc_kinase_flavodox-like_fold"/>
</dbReference>
<reference evidence="6" key="1">
    <citation type="journal article" date="2019" name="Int. J. Syst. Evol. Microbiol.">
        <title>The Global Catalogue of Microorganisms (GCM) 10K type strain sequencing project: providing services to taxonomists for standard genome sequencing and annotation.</title>
        <authorList>
            <consortium name="The Broad Institute Genomics Platform"/>
            <consortium name="The Broad Institute Genome Sequencing Center for Infectious Disease"/>
            <person name="Wu L."/>
            <person name="Ma J."/>
        </authorList>
    </citation>
    <scope>NUCLEOTIDE SEQUENCE [LARGE SCALE GENOMIC DNA]</scope>
    <source>
        <strain evidence="6">JCM 16365</strain>
    </source>
</reference>
<dbReference type="Pfam" id="PF02595">
    <property type="entry name" value="Gly_kinase"/>
    <property type="match status" value="1"/>
</dbReference>
<dbReference type="InterPro" id="IPR004381">
    <property type="entry name" value="Glycerate_kinase"/>
</dbReference>
<accession>A0ABP6BJF0</accession>
<dbReference type="InterPro" id="IPR018197">
    <property type="entry name" value="Glycerate_kinase_RE-like"/>
</dbReference>
<dbReference type="Proteomes" id="UP001500274">
    <property type="component" value="Unassembled WGS sequence"/>
</dbReference>
<dbReference type="PIRSF" id="PIRSF006078">
    <property type="entry name" value="GlxK"/>
    <property type="match status" value="1"/>
</dbReference>
<dbReference type="PANTHER" id="PTHR21599:SF0">
    <property type="entry name" value="GLYCERATE KINASE"/>
    <property type="match status" value="1"/>
</dbReference>
<name>A0ABP6BJF0_9MICO</name>
<protein>
    <submittedName>
        <fullName evidence="5">Glycerate kinase</fullName>
    </submittedName>
</protein>
<dbReference type="NCBIfam" id="TIGR00045">
    <property type="entry name" value="glycerate kinase"/>
    <property type="match status" value="1"/>
</dbReference>
<dbReference type="EMBL" id="BAAARI010000005">
    <property type="protein sequence ID" value="GAA2572507.1"/>
    <property type="molecule type" value="Genomic_DNA"/>
</dbReference>
<comment type="similarity">
    <text evidence="1 4">Belongs to the glycerate kinase type-1 family.</text>
</comment>
<evidence type="ECO:0000256" key="4">
    <source>
        <dbReference type="PIRNR" id="PIRNR006078"/>
    </source>
</evidence>
<dbReference type="SUPFAM" id="SSF110738">
    <property type="entry name" value="Glycerate kinase I"/>
    <property type="match status" value="1"/>
</dbReference>
<dbReference type="Gene3D" id="3.40.50.10350">
    <property type="entry name" value="Glycerate kinase, domain 1"/>
    <property type="match status" value="1"/>
</dbReference>